<dbReference type="AlphaFoldDB" id="A0A8H6I5Y4"/>
<comment type="caution">
    <text evidence="1">The sequence shown here is derived from an EMBL/GenBank/DDBJ whole genome shotgun (WGS) entry which is preliminary data.</text>
</comment>
<evidence type="ECO:0000313" key="1">
    <source>
        <dbReference type="EMBL" id="KAF6759523.1"/>
    </source>
</evidence>
<dbReference type="Gene3D" id="3.80.10.10">
    <property type="entry name" value="Ribonuclease Inhibitor"/>
    <property type="match status" value="1"/>
</dbReference>
<dbReference type="Proteomes" id="UP000521943">
    <property type="component" value="Unassembled WGS sequence"/>
</dbReference>
<accession>A0A8H6I5Y4</accession>
<gene>
    <name evidence="1" type="ORF">DFP72DRAFT_1063882</name>
</gene>
<evidence type="ECO:0000313" key="2">
    <source>
        <dbReference type="Proteomes" id="UP000521943"/>
    </source>
</evidence>
<dbReference type="EMBL" id="JACGCI010000015">
    <property type="protein sequence ID" value="KAF6759523.1"/>
    <property type="molecule type" value="Genomic_DNA"/>
</dbReference>
<organism evidence="1 2">
    <name type="scientific">Ephemerocybe angulata</name>
    <dbReference type="NCBI Taxonomy" id="980116"/>
    <lineage>
        <taxon>Eukaryota</taxon>
        <taxon>Fungi</taxon>
        <taxon>Dikarya</taxon>
        <taxon>Basidiomycota</taxon>
        <taxon>Agaricomycotina</taxon>
        <taxon>Agaricomycetes</taxon>
        <taxon>Agaricomycetidae</taxon>
        <taxon>Agaricales</taxon>
        <taxon>Agaricineae</taxon>
        <taxon>Psathyrellaceae</taxon>
        <taxon>Ephemerocybe</taxon>
    </lineage>
</organism>
<name>A0A8H6I5Y4_9AGAR</name>
<sequence length="435" mass="48826">MDEATHVDHSSLSSENNELFVPPDIIRHIATFRCIPPPCYTFNRVDDVYPLDAPGLAHHRCEWTAPELLLTSSAIYSDVYDLSWQSPRVHTVRALRSVLEGAFRPYLRRGESRTPAECIRCIDIVMELSVTQWEDVLPTLFHSLSQLRILILSDRTHSFLSLDGCSPSNVPIGPRPWGSTFPRSLTQVLLSSHNLGVNMDDLVLLSLEVPQLERLQVAKFNDPHYISLQDTVTSPSYFFPSLVWLSLGTFLRSPDDAISINSRGAKAFTTLLRALSVASGLRRLTRLDILYDIELPERFLQVHGPRIHTLSVPSKHHRSIRRHSSLSRFTSLKKLIFLLEPSVSPLAALTNPSLETIVFMNPPYPYLADVRQDAGNLRGLNDHIINEVLSAAPLFPALNRVVLSFPPSASPAEIDTFRQRLAIANITVDIIIVDL</sequence>
<keyword evidence="2" id="KW-1185">Reference proteome</keyword>
<reference evidence="1 2" key="1">
    <citation type="submission" date="2020-07" db="EMBL/GenBank/DDBJ databases">
        <title>Comparative genomics of pyrophilous fungi reveals a link between fire events and developmental genes.</title>
        <authorList>
            <consortium name="DOE Joint Genome Institute"/>
            <person name="Steindorff A.S."/>
            <person name="Carver A."/>
            <person name="Calhoun S."/>
            <person name="Stillman K."/>
            <person name="Liu H."/>
            <person name="Lipzen A."/>
            <person name="Pangilinan J."/>
            <person name="Labutti K."/>
            <person name="Bruns T.D."/>
            <person name="Grigoriev I.V."/>
        </authorList>
    </citation>
    <scope>NUCLEOTIDE SEQUENCE [LARGE SCALE GENOMIC DNA]</scope>
    <source>
        <strain evidence="1 2">CBS 144469</strain>
    </source>
</reference>
<protein>
    <submittedName>
        <fullName evidence="1">Uncharacterized protein</fullName>
    </submittedName>
</protein>
<proteinExistence type="predicted"/>
<dbReference type="InterPro" id="IPR032675">
    <property type="entry name" value="LRR_dom_sf"/>
</dbReference>